<dbReference type="AlphaFoldDB" id="A0A537LTT0"/>
<evidence type="ECO:0000313" key="1">
    <source>
        <dbReference type="EMBL" id="TMJ11410.1"/>
    </source>
</evidence>
<comment type="caution">
    <text evidence="1">The sequence shown here is derived from an EMBL/GenBank/DDBJ whole genome shotgun (WGS) entry which is preliminary data.</text>
</comment>
<sequence length="135" mass="14305">MESSRDRSTDGGRRAWRWLNAAAWPSATSPGLLHLAKLEEDAVFCYNGEDEAAGPMLLTMTALCYSPRPTTMSERSPGTCGTTNHCVHGEYAGTIGCIDARACGPPSGSSRIVARVRRPPSMGVSSDVNVESSGD</sequence>
<dbReference type="Proteomes" id="UP000315217">
    <property type="component" value="Unassembled WGS sequence"/>
</dbReference>
<dbReference type="EMBL" id="VBAI01000068">
    <property type="protein sequence ID" value="TMJ11410.1"/>
    <property type="molecule type" value="Genomic_DNA"/>
</dbReference>
<accession>A0A537LTT0</accession>
<organism evidence="1 2">
    <name type="scientific">Candidatus Segetimicrobium genomatis</name>
    <dbReference type="NCBI Taxonomy" id="2569760"/>
    <lineage>
        <taxon>Bacteria</taxon>
        <taxon>Bacillati</taxon>
        <taxon>Candidatus Sysuimicrobiota</taxon>
        <taxon>Candidatus Sysuimicrobiia</taxon>
        <taxon>Candidatus Sysuimicrobiales</taxon>
        <taxon>Candidatus Segetimicrobiaceae</taxon>
        <taxon>Candidatus Segetimicrobium</taxon>
    </lineage>
</organism>
<protein>
    <submittedName>
        <fullName evidence="1">Uncharacterized protein</fullName>
    </submittedName>
</protein>
<evidence type="ECO:0000313" key="2">
    <source>
        <dbReference type="Proteomes" id="UP000315217"/>
    </source>
</evidence>
<gene>
    <name evidence="1" type="ORF">E6G98_04870</name>
</gene>
<reference evidence="1 2" key="1">
    <citation type="journal article" date="2019" name="Nat. Microbiol.">
        <title>Mediterranean grassland soil C-N compound turnover is dependent on rainfall and depth, and is mediated by genomically divergent microorganisms.</title>
        <authorList>
            <person name="Diamond S."/>
            <person name="Andeer P.F."/>
            <person name="Li Z."/>
            <person name="Crits-Christoph A."/>
            <person name="Burstein D."/>
            <person name="Anantharaman K."/>
            <person name="Lane K.R."/>
            <person name="Thomas B.C."/>
            <person name="Pan C."/>
            <person name="Northen T.R."/>
            <person name="Banfield J.F."/>
        </authorList>
    </citation>
    <scope>NUCLEOTIDE SEQUENCE [LARGE SCALE GENOMIC DNA]</scope>
    <source>
        <strain evidence="1">NP_1</strain>
    </source>
</reference>
<proteinExistence type="predicted"/>
<name>A0A537LTT0_9BACT</name>